<name>Q5C3T4_SCHJA</name>
<reference evidence="1" key="2">
    <citation type="journal article" date="2006" name="PLoS Pathog.">
        <title>New perspectives on host-parasite interplay by comparative transcriptomic and proteomic analyses of Schistosoma japonicum.</title>
        <authorList>
            <person name="Liu F."/>
            <person name="Lu J."/>
            <person name="Hu W."/>
            <person name="Wang S.Y."/>
            <person name="Cui S.J."/>
            <person name="Chi M."/>
            <person name="Yan Q."/>
            <person name="Wang X.R."/>
            <person name="Song H.D."/>
            <person name="Xu X.N."/>
            <person name="Wang J.J."/>
            <person name="Zhang X.L."/>
            <person name="Zhang X."/>
            <person name="Wang Z.Q."/>
            <person name="Xue C.L."/>
            <person name="Brindley P.J."/>
            <person name="McManus D.P."/>
            <person name="Yang P.Y."/>
            <person name="Feng Z."/>
            <person name="Chen Z."/>
            <person name="Han Z.G."/>
        </authorList>
    </citation>
    <scope>NUCLEOTIDE SEQUENCE</scope>
</reference>
<sequence>MSLAQSQLILMDYLRISILTITVKMNKSISSLNQDLIILSH</sequence>
<protein>
    <submittedName>
        <fullName evidence="1">Uncharacterized protein</fullName>
    </submittedName>
</protein>
<dbReference type="AlphaFoldDB" id="Q5C3T4"/>
<evidence type="ECO:0000313" key="1">
    <source>
        <dbReference type="EMBL" id="AAX25691.1"/>
    </source>
</evidence>
<accession>Q5C3T4</accession>
<organism evidence="1">
    <name type="scientific">Schistosoma japonicum</name>
    <name type="common">Blood fluke</name>
    <dbReference type="NCBI Taxonomy" id="6182"/>
    <lineage>
        <taxon>Eukaryota</taxon>
        <taxon>Metazoa</taxon>
        <taxon>Spiralia</taxon>
        <taxon>Lophotrochozoa</taxon>
        <taxon>Platyhelminthes</taxon>
        <taxon>Trematoda</taxon>
        <taxon>Digenea</taxon>
        <taxon>Strigeidida</taxon>
        <taxon>Schistosomatoidea</taxon>
        <taxon>Schistosomatidae</taxon>
        <taxon>Schistosoma</taxon>
    </lineage>
</organism>
<proteinExistence type="evidence at transcript level"/>
<reference evidence="1" key="1">
    <citation type="submission" date="2005-03" db="EMBL/GenBank/DDBJ databases">
        <authorList>
            <person name="Han Z."/>
        </authorList>
    </citation>
    <scope>NUCLEOTIDE SEQUENCE</scope>
</reference>
<dbReference type="EMBL" id="AY809802">
    <property type="protein sequence ID" value="AAX25691.1"/>
    <property type="molecule type" value="mRNA"/>
</dbReference>